<dbReference type="PANTHER" id="PTHR10622">
    <property type="entry name" value="HET DOMAIN-CONTAINING PROTEIN"/>
    <property type="match status" value="1"/>
</dbReference>
<evidence type="ECO:0000259" key="1">
    <source>
        <dbReference type="Pfam" id="PF06985"/>
    </source>
</evidence>
<keyword evidence="3" id="KW-1185">Reference proteome</keyword>
<organism evidence="2 3">
    <name type="scientific">Hyaloscypha variabilis (strain UAMH 11265 / GT02V1 / F)</name>
    <name type="common">Meliniomyces variabilis</name>
    <dbReference type="NCBI Taxonomy" id="1149755"/>
    <lineage>
        <taxon>Eukaryota</taxon>
        <taxon>Fungi</taxon>
        <taxon>Dikarya</taxon>
        <taxon>Ascomycota</taxon>
        <taxon>Pezizomycotina</taxon>
        <taxon>Leotiomycetes</taxon>
        <taxon>Helotiales</taxon>
        <taxon>Hyaloscyphaceae</taxon>
        <taxon>Hyaloscypha</taxon>
        <taxon>Hyaloscypha variabilis</taxon>
    </lineage>
</organism>
<dbReference type="EMBL" id="KZ613944">
    <property type="protein sequence ID" value="PMD41833.1"/>
    <property type="molecule type" value="Genomic_DNA"/>
</dbReference>
<dbReference type="OrthoDB" id="674604at2759"/>
<feature type="domain" description="Heterokaryon incompatibility" evidence="1">
    <location>
        <begin position="22"/>
        <end position="105"/>
    </location>
</feature>
<dbReference type="AlphaFoldDB" id="A0A2J6RTQ8"/>
<dbReference type="InterPro" id="IPR010730">
    <property type="entry name" value="HET"/>
</dbReference>
<dbReference type="Pfam" id="PF06985">
    <property type="entry name" value="HET"/>
    <property type="match status" value="1"/>
</dbReference>
<dbReference type="STRING" id="1149755.A0A2J6RTQ8"/>
<evidence type="ECO:0000313" key="2">
    <source>
        <dbReference type="EMBL" id="PMD41833.1"/>
    </source>
</evidence>
<gene>
    <name evidence="2" type="ORF">L207DRAFT_458431</name>
</gene>
<evidence type="ECO:0000313" key="3">
    <source>
        <dbReference type="Proteomes" id="UP000235786"/>
    </source>
</evidence>
<proteinExistence type="predicted"/>
<sequence>MRLLNTRTIQLHEFFDDHIPLYVILSHRWEGAEVTFQDLNGGRTNKKGYEKILGCCAQAREDGYEFAWIDSCCIDKSSSAELSEAINSMFRWYQNAEMCYAYLSDVFRIDSRDDSRDLAEISASMWFTRGWTLQELLAPEIVIFYNHDWVELGTKASMAPLISSITNIEPDFLTGARGMQRACVAQKMSWASRRKTTRLEDIAYSLMGLFDVNMPLLYGEGKKAFYRLQLEIIKSSADESIFAWGRANAETGLGRSPPRLYGILANGPEAFQGSEDVVWEYSLRPPYTMTNKGLQIEANLIEIPGLALGWSLSLHCHRREEEDKNLAIYLMQMDGELWSRSSELILSSEYPPQKDAKGKRIWGRQIIIEASKEVSRIVTHEAPEDRFKIDVRSLPRHGYSVSTLPNDQALKPWPEWPEWEGVLSDRLLENRSRWWKDSLCLQCENGQDDFRLTISRHPKLDGKWGFSIEFWCNRTNRLFEDGVIPSSRKVVTISKKRKLESGKSIDVLEVLIG</sequence>
<dbReference type="Proteomes" id="UP000235786">
    <property type="component" value="Unassembled WGS sequence"/>
</dbReference>
<reference evidence="2 3" key="1">
    <citation type="submission" date="2016-04" db="EMBL/GenBank/DDBJ databases">
        <title>A degradative enzymes factory behind the ericoid mycorrhizal symbiosis.</title>
        <authorList>
            <consortium name="DOE Joint Genome Institute"/>
            <person name="Martino E."/>
            <person name="Morin E."/>
            <person name="Grelet G."/>
            <person name="Kuo A."/>
            <person name="Kohler A."/>
            <person name="Daghino S."/>
            <person name="Barry K."/>
            <person name="Choi C."/>
            <person name="Cichocki N."/>
            <person name="Clum A."/>
            <person name="Copeland A."/>
            <person name="Hainaut M."/>
            <person name="Haridas S."/>
            <person name="Labutti K."/>
            <person name="Lindquist E."/>
            <person name="Lipzen A."/>
            <person name="Khouja H.-R."/>
            <person name="Murat C."/>
            <person name="Ohm R."/>
            <person name="Olson A."/>
            <person name="Spatafora J."/>
            <person name="Veneault-Fourrey C."/>
            <person name="Henrissat B."/>
            <person name="Grigoriev I."/>
            <person name="Martin F."/>
            <person name="Perotto S."/>
        </authorList>
    </citation>
    <scope>NUCLEOTIDE SEQUENCE [LARGE SCALE GENOMIC DNA]</scope>
    <source>
        <strain evidence="2 3">F</strain>
    </source>
</reference>
<accession>A0A2J6RTQ8</accession>
<dbReference type="PANTHER" id="PTHR10622:SF10">
    <property type="entry name" value="HET DOMAIN-CONTAINING PROTEIN"/>
    <property type="match status" value="1"/>
</dbReference>
<name>A0A2J6RTQ8_HYAVF</name>
<protein>
    <submittedName>
        <fullName evidence="2">HET-domain-containing protein</fullName>
    </submittedName>
</protein>